<name>A0A379S4J6_SALER</name>
<sequence length="93" mass="10211">MKVKGVTFDEVRAKALNTPEAQAAYEEAKREAMLFDLLQEMKNQAGINSKQLAERMGVTPPAVTRLEKNPTKASIATLDRYAAACGSHLKISF</sequence>
<protein>
    <submittedName>
        <fullName evidence="2">Transcriptional regulator</fullName>
    </submittedName>
</protein>
<reference evidence="2 3" key="1">
    <citation type="submission" date="2018-06" db="EMBL/GenBank/DDBJ databases">
        <authorList>
            <consortium name="Pathogen Informatics"/>
            <person name="Doyle S."/>
        </authorList>
    </citation>
    <scope>NUCLEOTIDE SEQUENCE [LARGE SCALE GENOMIC DNA]</scope>
    <source>
        <strain evidence="2 3">NCTC7295</strain>
    </source>
</reference>
<dbReference type="SMART" id="SM00530">
    <property type="entry name" value="HTH_XRE"/>
    <property type="match status" value="1"/>
</dbReference>
<dbReference type="AlphaFoldDB" id="A0A379S4J6"/>
<feature type="domain" description="HTH cro/C1-type" evidence="1">
    <location>
        <begin position="38"/>
        <end position="92"/>
    </location>
</feature>
<dbReference type="EMBL" id="UGWZ01000001">
    <property type="protein sequence ID" value="SUG15202.1"/>
    <property type="molecule type" value="Genomic_DNA"/>
</dbReference>
<accession>A0A379S4J6</accession>
<dbReference type="InterPro" id="IPR010982">
    <property type="entry name" value="Lambda_DNA-bd_dom_sf"/>
</dbReference>
<dbReference type="GO" id="GO:0003677">
    <property type="term" value="F:DNA binding"/>
    <property type="evidence" value="ECO:0007669"/>
    <property type="project" value="InterPro"/>
</dbReference>
<dbReference type="Pfam" id="PF01381">
    <property type="entry name" value="HTH_3"/>
    <property type="match status" value="1"/>
</dbReference>
<dbReference type="Proteomes" id="UP000254124">
    <property type="component" value="Unassembled WGS sequence"/>
</dbReference>
<evidence type="ECO:0000313" key="3">
    <source>
        <dbReference type="Proteomes" id="UP000254124"/>
    </source>
</evidence>
<evidence type="ECO:0000313" key="2">
    <source>
        <dbReference type="EMBL" id="SUG15202.1"/>
    </source>
</evidence>
<evidence type="ECO:0000259" key="1">
    <source>
        <dbReference type="PROSITE" id="PS50943"/>
    </source>
</evidence>
<dbReference type="PROSITE" id="PS50943">
    <property type="entry name" value="HTH_CROC1"/>
    <property type="match status" value="1"/>
</dbReference>
<proteinExistence type="predicted"/>
<organism evidence="2 3">
    <name type="scientific">Salmonella enterica subsp. arizonae</name>
    <dbReference type="NCBI Taxonomy" id="59203"/>
    <lineage>
        <taxon>Bacteria</taxon>
        <taxon>Pseudomonadati</taxon>
        <taxon>Pseudomonadota</taxon>
        <taxon>Gammaproteobacteria</taxon>
        <taxon>Enterobacterales</taxon>
        <taxon>Enterobacteriaceae</taxon>
        <taxon>Salmonella</taxon>
    </lineage>
</organism>
<dbReference type="CDD" id="cd00093">
    <property type="entry name" value="HTH_XRE"/>
    <property type="match status" value="1"/>
</dbReference>
<dbReference type="Gene3D" id="1.10.260.40">
    <property type="entry name" value="lambda repressor-like DNA-binding domains"/>
    <property type="match status" value="1"/>
</dbReference>
<gene>
    <name evidence="2" type="primary">higA_1</name>
    <name evidence="2" type="ORF">NCTC7295_02862</name>
</gene>
<dbReference type="InterPro" id="IPR001387">
    <property type="entry name" value="Cro/C1-type_HTH"/>
</dbReference>
<dbReference type="SUPFAM" id="SSF47413">
    <property type="entry name" value="lambda repressor-like DNA-binding domains"/>
    <property type="match status" value="1"/>
</dbReference>